<dbReference type="EMBL" id="PGVD01000071">
    <property type="protein sequence ID" value="PLR90836.1"/>
    <property type="molecule type" value="Genomic_DNA"/>
</dbReference>
<dbReference type="GO" id="GO:0051539">
    <property type="term" value="F:4 iron, 4 sulfur cluster binding"/>
    <property type="evidence" value="ECO:0007669"/>
    <property type="project" value="UniProtKB-UniRule"/>
</dbReference>
<dbReference type="OrthoDB" id="9802365at2"/>
<evidence type="ECO:0000256" key="7">
    <source>
        <dbReference type="ARBA" id="ARBA00022763"/>
    </source>
</evidence>
<dbReference type="Gene3D" id="1.10.340.30">
    <property type="entry name" value="Hypothetical protein, domain 2"/>
    <property type="match status" value="1"/>
</dbReference>
<comment type="function">
    <text evidence="15">Adenine glycosylase active on G-A mispairs.</text>
</comment>
<organism evidence="17 19">
    <name type="scientific">Bacillus canaveralius</name>
    <dbReference type="NCBI Taxonomy" id="1403243"/>
    <lineage>
        <taxon>Bacteria</taxon>
        <taxon>Bacillati</taxon>
        <taxon>Bacillota</taxon>
        <taxon>Bacilli</taxon>
        <taxon>Bacillales</taxon>
        <taxon>Bacillaceae</taxon>
        <taxon>Bacillus</taxon>
    </lineage>
</organism>
<keyword evidence="12" id="KW-0234">DNA repair</keyword>
<keyword evidence="7 15" id="KW-0227">DNA damage</keyword>
<evidence type="ECO:0000313" key="18">
    <source>
        <dbReference type="EMBL" id="PLR90836.1"/>
    </source>
</evidence>
<feature type="domain" description="HhH-GPD" evidence="16">
    <location>
        <begin position="41"/>
        <end position="192"/>
    </location>
</feature>
<keyword evidence="8" id="KW-0378">Hydrolase</keyword>
<dbReference type="GO" id="GO:0046872">
    <property type="term" value="F:metal ion binding"/>
    <property type="evidence" value="ECO:0007669"/>
    <property type="project" value="UniProtKB-UniRule"/>
</dbReference>
<dbReference type="InterPro" id="IPR005760">
    <property type="entry name" value="A/G_AdeGlyc_MutY"/>
</dbReference>
<keyword evidence="13 15" id="KW-0326">Glycosidase</keyword>
<comment type="function">
    <text evidence="14">Base excision repair (BER) glycosylase that initiates repair of A:oxoG to C:G by removing the inappropriately paired adenine base from the DNA backbone, generating an abasic site product. 8-oxoguanine (oxoG) is a genotoxic DNA lesion resulting from oxidation of guanine; this residue is misread by replicative DNA polymerases, that insert adenine instead of cytosine opposite the oxidized damaged base. Shows a powerful dicrimination of A versus C, since it does not cleave cytosine in oxoG:C pairs. May also be able to remove adenine from A:G mispairs, although this activity may not be physiologically relevant.</text>
</comment>
<dbReference type="InterPro" id="IPR029119">
    <property type="entry name" value="MutY_C"/>
</dbReference>
<dbReference type="InterPro" id="IPR044298">
    <property type="entry name" value="MIG/MutY"/>
</dbReference>
<evidence type="ECO:0000256" key="12">
    <source>
        <dbReference type="ARBA" id="ARBA00023204"/>
    </source>
</evidence>
<comment type="catalytic activity">
    <reaction evidence="1 15">
        <text>Hydrolyzes free adenine bases from 7,8-dihydro-8-oxoguanine:adenine mismatched double-stranded DNA, leaving an apurinic site.</text>
        <dbReference type="EC" id="3.2.2.31"/>
    </reaction>
</comment>
<evidence type="ECO:0000256" key="1">
    <source>
        <dbReference type="ARBA" id="ARBA00000843"/>
    </source>
</evidence>
<dbReference type="InterPro" id="IPR003651">
    <property type="entry name" value="Endonuclease3_FeS-loop_motif"/>
</dbReference>
<dbReference type="GO" id="GO:0000701">
    <property type="term" value="F:purine-specific mismatch base pair DNA N-glycosylase activity"/>
    <property type="evidence" value="ECO:0007669"/>
    <property type="project" value="UniProtKB-EC"/>
</dbReference>
<evidence type="ECO:0000256" key="3">
    <source>
        <dbReference type="ARBA" id="ARBA00012045"/>
    </source>
</evidence>
<dbReference type="GO" id="GO:0006298">
    <property type="term" value="P:mismatch repair"/>
    <property type="evidence" value="ECO:0007669"/>
    <property type="project" value="TreeGrafter"/>
</dbReference>
<dbReference type="AlphaFoldDB" id="A0A2N5GN53"/>
<evidence type="ECO:0000256" key="8">
    <source>
        <dbReference type="ARBA" id="ARBA00022801"/>
    </source>
</evidence>
<dbReference type="EC" id="3.2.2.31" evidence="3 15"/>
<proteinExistence type="inferred from homology"/>
<evidence type="ECO:0000256" key="13">
    <source>
        <dbReference type="ARBA" id="ARBA00023295"/>
    </source>
</evidence>
<dbReference type="NCBIfam" id="TIGR01084">
    <property type="entry name" value="mutY"/>
    <property type="match status" value="1"/>
</dbReference>
<dbReference type="EMBL" id="PGVA01000018">
    <property type="protein sequence ID" value="PLR83644.1"/>
    <property type="molecule type" value="Genomic_DNA"/>
</dbReference>
<dbReference type="SMART" id="SM00525">
    <property type="entry name" value="FES"/>
    <property type="match status" value="1"/>
</dbReference>
<dbReference type="CDD" id="cd00056">
    <property type="entry name" value="ENDO3c"/>
    <property type="match status" value="1"/>
</dbReference>
<dbReference type="RefSeq" id="WP_101576989.1">
    <property type="nucleotide sequence ID" value="NZ_PGVA01000018.1"/>
</dbReference>
<dbReference type="GO" id="GO:0006284">
    <property type="term" value="P:base-excision repair"/>
    <property type="evidence" value="ECO:0007669"/>
    <property type="project" value="UniProtKB-UniRule"/>
</dbReference>
<accession>A0A2N5GN53</accession>
<evidence type="ECO:0000256" key="11">
    <source>
        <dbReference type="ARBA" id="ARBA00023125"/>
    </source>
</evidence>
<dbReference type="Proteomes" id="UP000235114">
    <property type="component" value="Unassembled WGS sequence"/>
</dbReference>
<dbReference type="SUPFAM" id="SSF55811">
    <property type="entry name" value="Nudix"/>
    <property type="match status" value="1"/>
</dbReference>
<keyword evidence="6" id="KW-0479">Metal-binding</keyword>
<dbReference type="PANTHER" id="PTHR42944:SF1">
    <property type="entry name" value="ADENINE DNA GLYCOSYLASE"/>
    <property type="match status" value="1"/>
</dbReference>
<dbReference type="Pfam" id="PF14815">
    <property type="entry name" value="NUDIX_4"/>
    <property type="match status" value="1"/>
</dbReference>
<comment type="caution">
    <text evidence="17">The sequence shown here is derived from an EMBL/GenBank/DDBJ whole genome shotgun (WGS) entry which is preliminary data.</text>
</comment>
<dbReference type="CDD" id="cd03431">
    <property type="entry name" value="NUDIX_DNA_Glycosylase_C-MutY"/>
    <property type="match status" value="1"/>
</dbReference>
<evidence type="ECO:0000256" key="6">
    <source>
        <dbReference type="ARBA" id="ARBA00022723"/>
    </source>
</evidence>
<evidence type="ECO:0000256" key="15">
    <source>
        <dbReference type="RuleBase" id="RU365096"/>
    </source>
</evidence>
<evidence type="ECO:0000313" key="20">
    <source>
        <dbReference type="Proteomes" id="UP000235114"/>
    </source>
</evidence>
<dbReference type="InterPro" id="IPR011257">
    <property type="entry name" value="DNA_glycosylase"/>
</dbReference>
<evidence type="ECO:0000259" key="16">
    <source>
        <dbReference type="SMART" id="SM00478"/>
    </source>
</evidence>
<keyword evidence="11" id="KW-0238">DNA-binding</keyword>
<dbReference type="GO" id="GO:0035485">
    <property type="term" value="F:adenine/guanine mispair binding"/>
    <property type="evidence" value="ECO:0007669"/>
    <property type="project" value="TreeGrafter"/>
</dbReference>
<reference evidence="18 20" key="2">
    <citation type="submission" date="2017-12" db="EMBL/GenBank/DDBJ databases">
        <title>Comparative Functional Genomics of Dry Heat Resistant strains isolated from the Viking Spacecraft.</title>
        <authorList>
            <person name="Seuylemezian A."/>
            <person name="Cooper K."/>
            <person name="Vaishampayan P."/>
        </authorList>
    </citation>
    <scope>NUCLEOTIDE SEQUENCE [LARGE SCALE GENOMIC DNA]</scope>
    <source>
        <strain evidence="18 20">ATCC 29669</strain>
    </source>
</reference>
<dbReference type="InterPro" id="IPR023170">
    <property type="entry name" value="HhH_base_excis_C"/>
</dbReference>
<dbReference type="Pfam" id="PF00730">
    <property type="entry name" value="HhH-GPD"/>
    <property type="match status" value="1"/>
</dbReference>
<comment type="similarity">
    <text evidence="2 15">Belongs to the Nth/MutY family.</text>
</comment>
<keyword evidence="20" id="KW-1185">Reference proteome</keyword>
<evidence type="ECO:0000313" key="19">
    <source>
        <dbReference type="Proteomes" id="UP000234951"/>
    </source>
</evidence>
<dbReference type="GO" id="GO:0034039">
    <property type="term" value="F:8-oxo-7,8-dihydroguanine DNA N-glycosylase activity"/>
    <property type="evidence" value="ECO:0007669"/>
    <property type="project" value="TreeGrafter"/>
</dbReference>
<sequence length="356" mass="40630">MKNLDVSSFQNDLISWFTKEQRTLPWRQDTDPYKVWVSEIMLQQTRVDTVIPYFNRFIRQFPSIDALAEADEERVLKAWEGLGYYSRVRNLHAAVKEVKEQYGGKVPDTPEAISKLQGVGPYTSGAILSIAYGVPEPAVDGNVMRVLSRILTIWEDIAKPSTRKIFEEAVRQLISHENPSYFNQALMELGAIVCTPTSPSCLLCPVRNHCQAFHQGVQTDLPVKTKNKKQKRVQLAAAILVNEEGKILIHKRPGSGLLANLWEFPNTEMIMPLRNEKEQLGDFLISEWKVEAELKDQIGQIEHIFSHLIWNINVFSGMILSDVEEQANLKLVSLKELEQYALPVSHQKMLKLYLSD</sequence>
<dbReference type="SUPFAM" id="SSF48150">
    <property type="entry name" value="DNA-glycosylase"/>
    <property type="match status" value="1"/>
</dbReference>
<gene>
    <name evidence="17" type="primary">mutY</name>
    <name evidence="17" type="ORF">CU635_08735</name>
    <name evidence="18" type="ORF">CVD25_20110</name>
</gene>
<evidence type="ECO:0000256" key="14">
    <source>
        <dbReference type="ARBA" id="ARBA00058550"/>
    </source>
</evidence>
<dbReference type="SMART" id="SM00478">
    <property type="entry name" value="ENDO3c"/>
    <property type="match status" value="1"/>
</dbReference>
<protein>
    <recommendedName>
        <fullName evidence="4 15">Adenine DNA glycosylase</fullName>
        <ecNumber evidence="3 15">3.2.2.31</ecNumber>
    </recommendedName>
</protein>
<name>A0A2N5GN53_9BACI</name>
<dbReference type="Proteomes" id="UP000234951">
    <property type="component" value="Unassembled WGS sequence"/>
</dbReference>
<keyword evidence="10" id="KW-0411">Iron-sulfur</keyword>
<evidence type="ECO:0000256" key="5">
    <source>
        <dbReference type="ARBA" id="ARBA00022485"/>
    </source>
</evidence>
<keyword evidence="5" id="KW-0004">4Fe-4S</keyword>
<evidence type="ECO:0000256" key="10">
    <source>
        <dbReference type="ARBA" id="ARBA00023014"/>
    </source>
</evidence>
<dbReference type="GO" id="GO:0032357">
    <property type="term" value="F:oxidized purine DNA binding"/>
    <property type="evidence" value="ECO:0007669"/>
    <property type="project" value="TreeGrafter"/>
</dbReference>
<reference evidence="17 19" key="1">
    <citation type="submission" date="2017-11" db="EMBL/GenBank/DDBJ databases">
        <title>Comparitive Functional Genomics of Dry Heat Resistant strains isolated from the Viking Spacecraft.</title>
        <authorList>
            <person name="Seuylemezian A."/>
            <person name="Cooper K."/>
            <person name="Vaishampayan P."/>
        </authorList>
    </citation>
    <scope>NUCLEOTIDE SEQUENCE [LARGE SCALE GENOMIC DNA]</scope>
    <source>
        <strain evidence="17 19">M4.6</strain>
    </source>
</reference>
<dbReference type="Gene3D" id="3.90.79.10">
    <property type="entry name" value="Nucleoside Triphosphate Pyrophosphohydrolase"/>
    <property type="match status" value="1"/>
</dbReference>
<comment type="cofactor">
    <cofactor evidence="15">
        <name>[4Fe-4S] cluster</name>
        <dbReference type="ChEBI" id="CHEBI:49883"/>
    </cofactor>
    <text evidence="15">Binds 1 [4Fe-4S] cluster.</text>
</comment>
<dbReference type="FunFam" id="1.10.1670.10:FF:000002">
    <property type="entry name" value="Adenine DNA glycosylase"/>
    <property type="match status" value="1"/>
</dbReference>
<dbReference type="PANTHER" id="PTHR42944">
    <property type="entry name" value="ADENINE DNA GLYCOSYLASE"/>
    <property type="match status" value="1"/>
</dbReference>
<dbReference type="InterPro" id="IPR003265">
    <property type="entry name" value="HhH-GPD_domain"/>
</dbReference>
<evidence type="ECO:0000313" key="17">
    <source>
        <dbReference type="EMBL" id="PLR83644.1"/>
    </source>
</evidence>
<dbReference type="InterPro" id="IPR015797">
    <property type="entry name" value="NUDIX_hydrolase-like_dom_sf"/>
</dbReference>
<dbReference type="FunFam" id="1.10.340.30:FF:000010">
    <property type="entry name" value="Adenine DNA glycosylase"/>
    <property type="match status" value="1"/>
</dbReference>
<evidence type="ECO:0000256" key="4">
    <source>
        <dbReference type="ARBA" id="ARBA00022023"/>
    </source>
</evidence>
<dbReference type="Gene3D" id="1.10.1670.10">
    <property type="entry name" value="Helix-hairpin-Helix base-excision DNA repair enzymes (C-terminal)"/>
    <property type="match status" value="1"/>
</dbReference>
<keyword evidence="9 15" id="KW-0408">Iron</keyword>
<evidence type="ECO:0000256" key="9">
    <source>
        <dbReference type="ARBA" id="ARBA00023004"/>
    </source>
</evidence>
<evidence type="ECO:0000256" key="2">
    <source>
        <dbReference type="ARBA" id="ARBA00008343"/>
    </source>
</evidence>